<gene>
    <name evidence="4" type="ORF">HX830_16080</name>
</gene>
<protein>
    <recommendedName>
        <fullName evidence="6">TcdA/TcdB catalytic glycosyltransferase domain-containing protein</fullName>
    </recommendedName>
</protein>
<evidence type="ECO:0000256" key="1">
    <source>
        <dbReference type="SAM" id="MobiDB-lite"/>
    </source>
</evidence>
<dbReference type="RefSeq" id="WP_177101165.1">
    <property type="nucleotide sequence ID" value="NZ_JACAQA010000010.1"/>
</dbReference>
<evidence type="ECO:0000313" key="4">
    <source>
        <dbReference type="EMBL" id="NWB86397.1"/>
    </source>
</evidence>
<evidence type="ECO:0000259" key="3">
    <source>
        <dbReference type="Pfam" id="PF20178"/>
    </source>
</evidence>
<dbReference type="Pfam" id="PF12920">
    <property type="entry name" value="TcdA_TcdB_pore"/>
    <property type="match status" value="1"/>
</dbReference>
<feature type="domain" description="TcdA/TcdB toxin pore forming" evidence="2">
    <location>
        <begin position="1401"/>
        <end position="1927"/>
    </location>
</feature>
<proteinExistence type="predicted"/>
<dbReference type="Proteomes" id="UP000522864">
    <property type="component" value="Unassembled WGS sequence"/>
</dbReference>
<feature type="domain" description="Dermonecrotic toxin N-terminal" evidence="3">
    <location>
        <begin position="2011"/>
        <end position="2154"/>
    </location>
</feature>
<evidence type="ECO:0000259" key="2">
    <source>
        <dbReference type="Pfam" id="PF12920"/>
    </source>
</evidence>
<dbReference type="InterPro" id="IPR046673">
    <property type="entry name" value="ToxA_N"/>
</dbReference>
<name>A0A7Y7WTI5_9PSED</name>
<reference evidence="4 5" key="1">
    <citation type="submission" date="2020-04" db="EMBL/GenBank/DDBJ databases">
        <title>Molecular characterization of pseudomonads from Agaricus bisporus reveal novel blotch 2 pathogens in Western Europe.</title>
        <authorList>
            <person name="Taparia T."/>
            <person name="Krijger M."/>
            <person name="Haynes E."/>
            <person name="Elpinstone J.G."/>
            <person name="Noble R."/>
            <person name="Van Der Wolf J."/>
        </authorList>
    </citation>
    <scope>NUCLEOTIDE SEQUENCE [LARGE SCALE GENOMIC DNA]</scope>
    <source>
        <strain evidence="4 5">G9001</strain>
    </source>
</reference>
<evidence type="ECO:0008006" key="6">
    <source>
        <dbReference type="Google" id="ProtNLM"/>
    </source>
</evidence>
<dbReference type="InterPro" id="IPR024769">
    <property type="entry name" value="TcdA/TcdB_pore_forming"/>
</dbReference>
<accession>A0A7Y7WTI5</accession>
<feature type="region of interest" description="Disordered" evidence="1">
    <location>
        <begin position="1"/>
        <end position="21"/>
    </location>
</feature>
<organism evidence="4 5">
    <name type="scientific">Pseudomonas gingeri</name>
    <dbReference type="NCBI Taxonomy" id="117681"/>
    <lineage>
        <taxon>Bacteria</taxon>
        <taxon>Pseudomonadati</taxon>
        <taxon>Pseudomonadota</taxon>
        <taxon>Gammaproteobacteria</taxon>
        <taxon>Pseudomonadales</taxon>
        <taxon>Pseudomonadaceae</taxon>
        <taxon>Pseudomonas</taxon>
    </lineage>
</organism>
<feature type="region of interest" description="Disordered" evidence="1">
    <location>
        <begin position="625"/>
        <end position="665"/>
    </location>
</feature>
<dbReference type="EMBL" id="JACAQA010000010">
    <property type="protein sequence ID" value="NWB86397.1"/>
    <property type="molecule type" value="Genomic_DNA"/>
</dbReference>
<dbReference type="Pfam" id="PF20178">
    <property type="entry name" value="ToxA_N"/>
    <property type="match status" value="1"/>
</dbReference>
<evidence type="ECO:0000313" key="5">
    <source>
        <dbReference type="Proteomes" id="UP000522864"/>
    </source>
</evidence>
<comment type="caution">
    <text evidence="4">The sequence shown here is derived from an EMBL/GenBank/DDBJ whole genome shotgun (WGS) entry which is preliminary data.</text>
</comment>
<sequence length="2212" mass="243270">MKTLDPPRISPPGAADSPPAPIDTAQLQSQLLLSLNSANAQVAALLDELPRPAMPEVNPTTDKTEQIRQLQQAYLAQLQRFWTQPNSATDGLPADQWLALTLETQLRTEAQLRGVDGTLDADDRQLIDQVLDLPTREQRESALPVLPVVYRPGVYCIAFLEENTSAPTPWPGAFVITSRDGAVLQGSDPDPKQFKGKKAVEIHSDLGPVVLYTLEYGLETFASLRILHTTLLVRTGQKIADRFSASDDKHENLFAWQVRSLRNAQQRQVNDVFAASPADASQAMLERLEAAADLRDVLDIGTRVNRRAQALQYSIWRQVFKAADRQDWQRYSTAAGRVQAGRLALALALINVLPPTSPNDSYDGPIIPDQAALEAIVQALSEQPSASASATAQRAQAIRDTWQYANAACLQLALLDATLRGRIARRQRQWVQVVLDYPTPATRPTIGTHVISANALGLWVHHKNAQSTLHIIGGGVLAITSADPDDPSVVLHTPDSADDNDLKVLSQRGDLDRYFQEPPWRDYVAARLRKSSTPTLQSPPPANAAHVQLIPMPGNVHQCLYEIQRDALIEQARHRLPDGTASNRQALIDQWAFGNVVAQKNAGLISTFLPAKAWLPRIRATGQTDIAVQPGSRATDRQGTTSTDTLPPASTDIATPVSRTGADGKTLLTAGPVLQAMPQPRQTLGTVRLRLRGGAPTGPSLGGRLPPAVSARLSTLAGLIRLGSWNSQVMDIIAPLMPSLAEWPQDSNLVIIDARDPGFGWSVRYRQGLREDTYGYRVNPELFGALHDVVLYRYSPNHYRVWLDGNPVDVPAGEDSFFHAVALSLNQDHEPDTFTVERLRNAAADHIEHNPDIAPFVTAEHLPLYAQALEHCLELNIWLGDSSYRELTAILKGAANPYGLFQPAIRYLETTLPARSQRIRAAVDDAFNSVRERHDLRPLPAEIRQIVDRYIDSDPRPELSLWVDEPRRRRLLETLLNGPSQAADIDFLTHHTFIFNDSVRHILLEYGVTATQLRLYAAQHLGNQISARRDLIRAVLGRVPALLERVDIIFSSANLTPPLEEGLNTNQIAHLLHDPQISTDRLRLIARCADAGIIRINLLENADGIKSLTDDVLSRLLGHQQELLAVARQMGFQEIAPLLLPFKTNATAWSRHCFRSAYLANARLQLLLDTPELFTLLRKKSGRVVDKMWTQLTSNTHDNARIRYALANPFHTLSSLAQLNRVLNAALPNTGEAGPSTQSQPAWLRGYEMRSRSALDPTGPDARGLYLTPDGRTYILYEGLRYEVRAFRDRFRIIHATEGFRRSTYEVQRRTDGSWQIMDTPGLGGDVRRPYPAISEQSRMQRNAFAELGQAAQQEWQRLGADSAVSGRVPDLNAIESRAAGDTLELIGPAGAPRQHLELEKDSALARLSARIRDTVDTLHHDFEFQDGQMLPRPGVTHHEVVHGLAQLDGLNSLNTGFALLLLNSGRRHVLSTELASAVQVQFYTQLAQVVAGVACDGKILAQAIYLGLKEAGHLGTESISLLDKAGRVISLGGKTLTLGGLLAAGNALLLLASLGVDSYLLAHAESAEEKATYGTNVGLDTLALGTVLAGFAEGAEFLGPLSIPLAGLGLGASSLVSVFFAKAHKVLATGEQFIREIQAYRSGYIEDPESHALRMAGPVVVTHLDQRNGQVYLGSPKIYAVDNSHSGDPRVILDEQQAIDVGQVLELPGQRPLPVSESLRTLHLPGTPEHTYLPQYGWLVGATQRNDAELQLFKALEQKTQGKFIETEWVAAFQKVVEKLEPRYHATRIRVSLGQVAPPLVMDDLAEGGRYLRYDIEGQGSQYDLYLSDGATINLSSCATSRPSTWVLHTDHLSRPDDIRLEPGRLTVGGVVVQVQDKEVLYAVNKLDEAFRLDLAGGRCTLATLSARDHENIDTLVQRLQALQGRQQLGAPVPIEDLSVPECPGRGIYYRPTDGSFAAIPVDGEDHGDELYQIPVSPDMLVIAPSPQREKVLEAAATLAELTTYLNTEYQRFGGRSAGFWSAHPADGLFGNEQCYGDYLRAQYRLEVQRARLQGGYSDTAYPMMLQLLPRHEREHPAPGPRQVQVHRLSINGYPSDDILVLGDPQQGTLLLWVPTSTPALSEFSGVSGLKARVQRLAAADATRQELQEHFPRSCRASSHSALWGYTGTDEALEKLGDNGDWTMIQIDRYPIDDDDVFAALARLKRQSEGG</sequence>
<feature type="compositionally biased region" description="Low complexity" evidence="1">
    <location>
        <begin position="11"/>
        <end position="21"/>
    </location>
</feature>